<dbReference type="PANTHER" id="PTHR11071">
    <property type="entry name" value="PEPTIDYL-PROLYL CIS-TRANS ISOMERASE"/>
    <property type="match status" value="1"/>
</dbReference>
<feature type="domain" description="PPIase cyclophilin-type" evidence="5">
    <location>
        <begin position="36"/>
        <end position="195"/>
    </location>
</feature>
<evidence type="ECO:0000256" key="4">
    <source>
        <dbReference type="RuleBase" id="RU363019"/>
    </source>
</evidence>
<proteinExistence type="inferred from homology"/>
<dbReference type="PROSITE" id="PS50072">
    <property type="entry name" value="CSA_PPIASE_2"/>
    <property type="match status" value="1"/>
</dbReference>
<comment type="caution">
    <text evidence="6">The sequence shown here is derived from an EMBL/GenBank/DDBJ whole genome shotgun (WGS) entry which is preliminary data.</text>
</comment>
<evidence type="ECO:0000313" key="7">
    <source>
        <dbReference type="Proteomes" id="UP000828390"/>
    </source>
</evidence>
<keyword evidence="3 4" id="KW-0413">Isomerase</keyword>
<dbReference type="GO" id="GO:0003755">
    <property type="term" value="F:peptidyl-prolyl cis-trans isomerase activity"/>
    <property type="evidence" value="ECO:0007669"/>
    <property type="project" value="UniProtKB-UniRule"/>
</dbReference>
<sequence length="213" mass="23442">MEVVYYCMYFGSMILMISDLYHAKDESDALVTDLVTFDITIGDVDAGSIDIGLFRQAAPRTVENFVKLASGDTKEGYGYTGSPIHRVIEDFMIQGGDVVHGNGSGETSIYGGRFDDEGFALAHYGAGWISMANAGPNTNTCQFFITAKNTWWLDEKHVVFGKVLRGMWVLKQILGVETDQNDKPVRLVLISKSTVSKPDTPFTTAKVAADWMT</sequence>
<dbReference type="PRINTS" id="PR00153">
    <property type="entry name" value="CSAPPISMRASE"/>
</dbReference>
<dbReference type="InterPro" id="IPR029000">
    <property type="entry name" value="Cyclophilin-like_dom_sf"/>
</dbReference>
<dbReference type="GO" id="GO:0005737">
    <property type="term" value="C:cytoplasm"/>
    <property type="evidence" value="ECO:0007669"/>
    <property type="project" value="TreeGrafter"/>
</dbReference>
<organism evidence="6 7">
    <name type="scientific">Dreissena polymorpha</name>
    <name type="common">Zebra mussel</name>
    <name type="synonym">Mytilus polymorpha</name>
    <dbReference type="NCBI Taxonomy" id="45954"/>
    <lineage>
        <taxon>Eukaryota</taxon>
        <taxon>Metazoa</taxon>
        <taxon>Spiralia</taxon>
        <taxon>Lophotrochozoa</taxon>
        <taxon>Mollusca</taxon>
        <taxon>Bivalvia</taxon>
        <taxon>Autobranchia</taxon>
        <taxon>Heteroconchia</taxon>
        <taxon>Euheterodonta</taxon>
        <taxon>Imparidentia</taxon>
        <taxon>Neoheterodontei</taxon>
        <taxon>Myida</taxon>
        <taxon>Dreissenoidea</taxon>
        <taxon>Dreissenidae</taxon>
        <taxon>Dreissena</taxon>
    </lineage>
</organism>
<dbReference type="EC" id="5.2.1.8" evidence="4"/>
<name>A0A9D4E4F8_DREPO</name>
<evidence type="ECO:0000259" key="5">
    <source>
        <dbReference type="PROSITE" id="PS50072"/>
    </source>
</evidence>
<protein>
    <recommendedName>
        <fullName evidence="4">Peptidyl-prolyl cis-trans isomerase</fullName>
        <shortName evidence="4">PPIase</shortName>
        <ecNumber evidence="4">5.2.1.8</ecNumber>
    </recommendedName>
</protein>
<dbReference type="EMBL" id="JAIWYP010000009">
    <property type="protein sequence ID" value="KAH3772928.1"/>
    <property type="molecule type" value="Genomic_DNA"/>
</dbReference>
<dbReference type="AlphaFoldDB" id="A0A9D4E4F8"/>
<evidence type="ECO:0000256" key="2">
    <source>
        <dbReference type="ARBA" id="ARBA00023110"/>
    </source>
</evidence>
<dbReference type="GO" id="GO:0006457">
    <property type="term" value="P:protein folding"/>
    <property type="evidence" value="ECO:0007669"/>
    <property type="project" value="TreeGrafter"/>
</dbReference>
<comment type="catalytic activity">
    <reaction evidence="1 4">
        <text>[protein]-peptidylproline (omega=180) = [protein]-peptidylproline (omega=0)</text>
        <dbReference type="Rhea" id="RHEA:16237"/>
        <dbReference type="Rhea" id="RHEA-COMP:10747"/>
        <dbReference type="Rhea" id="RHEA-COMP:10748"/>
        <dbReference type="ChEBI" id="CHEBI:83833"/>
        <dbReference type="ChEBI" id="CHEBI:83834"/>
        <dbReference type="EC" id="5.2.1.8"/>
    </reaction>
</comment>
<reference evidence="6" key="2">
    <citation type="submission" date="2020-11" db="EMBL/GenBank/DDBJ databases">
        <authorList>
            <person name="McCartney M.A."/>
            <person name="Auch B."/>
            <person name="Kono T."/>
            <person name="Mallez S."/>
            <person name="Becker A."/>
            <person name="Gohl D.M."/>
            <person name="Silverstein K.A.T."/>
            <person name="Koren S."/>
            <person name="Bechman K.B."/>
            <person name="Herman A."/>
            <person name="Abrahante J.E."/>
            <person name="Garbe J."/>
        </authorList>
    </citation>
    <scope>NUCLEOTIDE SEQUENCE</scope>
    <source>
        <strain evidence="6">Duluth1</strain>
        <tissue evidence="6">Whole animal</tissue>
    </source>
</reference>
<accession>A0A9D4E4F8</accession>
<dbReference type="Pfam" id="PF00160">
    <property type="entry name" value="Pro_isomerase"/>
    <property type="match status" value="1"/>
</dbReference>
<gene>
    <name evidence="6" type="ORF">DPMN_174275</name>
</gene>
<keyword evidence="2 4" id="KW-0697">Rotamase</keyword>
<evidence type="ECO:0000256" key="1">
    <source>
        <dbReference type="ARBA" id="ARBA00000971"/>
    </source>
</evidence>
<dbReference type="GO" id="GO:0016018">
    <property type="term" value="F:cyclosporin A binding"/>
    <property type="evidence" value="ECO:0007669"/>
    <property type="project" value="TreeGrafter"/>
</dbReference>
<dbReference type="OrthoDB" id="193499at2759"/>
<dbReference type="FunFam" id="2.40.100.10:FF:000025">
    <property type="entry name" value="Peptidyl-prolyl cis-trans isomerase CYP19-2"/>
    <property type="match status" value="1"/>
</dbReference>
<dbReference type="Gene3D" id="2.40.100.10">
    <property type="entry name" value="Cyclophilin-like"/>
    <property type="match status" value="1"/>
</dbReference>
<dbReference type="PANTHER" id="PTHR11071:SF561">
    <property type="entry name" value="PEPTIDYL-PROLYL CIS-TRANS ISOMERASE D-RELATED"/>
    <property type="match status" value="1"/>
</dbReference>
<reference evidence="6" key="1">
    <citation type="journal article" date="2019" name="bioRxiv">
        <title>The Genome of the Zebra Mussel, Dreissena polymorpha: A Resource for Invasive Species Research.</title>
        <authorList>
            <person name="McCartney M.A."/>
            <person name="Auch B."/>
            <person name="Kono T."/>
            <person name="Mallez S."/>
            <person name="Zhang Y."/>
            <person name="Obille A."/>
            <person name="Becker A."/>
            <person name="Abrahante J.E."/>
            <person name="Garbe J."/>
            <person name="Badalamenti J.P."/>
            <person name="Herman A."/>
            <person name="Mangelson H."/>
            <person name="Liachko I."/>
            <person name="Sullivan S."/>
            <person name="Sone E.D."/>
            <person name="Koren S."/>
            <person name="Silverstein K.A.T."/>
            <person name="Beckman K.B."/>
            <person name="Gohl D.M."/>
        </authorList>
    </citation>
    <scope>NUCLEOTIDE SEQUENCE</scope>
    <source>
        <strain evidence="6">Duluth1</strain>
        <tissue evidence="6">Whole animal</tissue>
    </source>
</reference>
<evidence type="ECO:0000313" key="6">
    <source>
        <dbReference type="EMBL" id="KAH3772928.1"/>
    </source>
</evidence>
<evidence type="ECO:0000256" key="3">
    <source>
        <dbReference type="ARBA" id="ARBA00023235"/>
    </source>
</evidence>
<dbReference type="SUPFAM" id="SSF50891">
    <property type="entry name" value="Cyclophilin-like"/>
    <property type="match status" value="1"/>
</dbReference>
<comment type="similarity">
    <text evidence="4">Belongs to the cyclophilin-type PPIase family.</text>
</comment>
<dbReference type="InterPro" id="IPR002130">
    <property type="entry name" value="Cyclophilin-type_PPIase_dom"/>
</dbReference>
<keyword evidence="7" id="KW-1185">Reference proteome</keyword>
<dbReference type="Proteomes" id="UP000828390">
    <property type="component" value="Unassembled WGS sequence"/>
</dbReference>
<comment type="function">
    <text evidence="4">PPIases accelerate the folding of proteins. It catalyzes the cis-trans isomerization of proline imidic peptide bonds in oligopeptides.</text>
</comment>